<name>A0A922NYA2_9HYPH</name>
<gene>
    <name evidence="2" type="ORF">GV68_13525</name>
</gene>
<evidence type="ECO:0000313" key="3">
    <source>
        <dbReference type="Proteomes" id="UP000052167"/>
    </source>
</evidence>
<sequence length="97" mass="10971">METETIERYQMRQEEDGTWTVFDTTMLANRENRMIAGVSENRARQYGARLNKLLPPVLSHPSEQADAHEKRLERADGEDGVGRDREGGGDLSSYASD</sequence>
<keyword evidence="3" id="KW-1185">Reference proteome</keyword>
<evidence type="ECO:0000313" key="2">
    <source>
        <dbReference type="EMBL" id="KEQ04262.1"/>
    </source>
</evidence>
<protein>
    <submittedName>
        <fullName evidence="2">Uncharacterized protein</fullName>
    </submittedName>
</protein>
<comment type="caution">
    <text evidence="2">The sequence shown here is derived from an EMBL/GenBank/DDBJ whole genome shotgun (WGS) entry which is preliminary data.</text>
</comment>
<organism evidence="2 3">
    <name type="scientific">Pseudorhizobium pelagicum</name>
    <dbReference type="NCBI Taxonomy" id="1509405"/>
    <lineage>
        <taxon>Bacteria</taxon>
        <taxon>Pseudomonadati</taxon>
        <taxon>Pseudomonadota</taxon>
        <taxon>Alphaproteobacteria</taxon>
        <taxon>Hyphomicrobiales</taxon>
        <taxon>Rhizobiaceae</taxon>
        <taxon>Rhizobium/Agrobacterium group</taxon>
        <taxon>Pseudorhizobium</taxon>
    </lineage>
</organism>
<dbReference type="Proteomes" id="UP000052167">
    <property type="component" value="Unassembled WGS sequence"/>
</dbReference>
<accession>A0A922NYA2</accession>
<dbReference type="RefSeq" id="WP_037168358.1">
    <property type="nucleotide sequence ID" value="NZ_CAJXID010000019.1"/>
</dbReference>
<dbReference type="AlphaFoldDB" id="A0A922NYA2"/>
<dbReference type="EMBL" id="JOKJ01000026">
    <property type="protein sequence ID" value="KEQ04262.1"/>
    <property type="molecule type" value="Genomic_DNA"/>
</dbReference>
<feature type="compositionally biased region" description="Basic and acidic residues" evidence="1">
    <location>
        <begin position="63"/>
        <end position="88"/>
    </location>
</feature>
<proteinExistence type="predicted"/>
<feature type="region of interest" description="Disordered" evidence="1">
    <location>
        <begin position="54"/>
        <end position="97"/>
    </location>
</feature>
<reference evidence="2 3" key="1">
    <citation type="submission" date="2014-06" db="EMBL/GenBank/DDBJ databases">
        <title>Rhizobium pelagicum/R2-400B4.</title>
        <authorList>
            <person name="Kimes N.E."/>
            <person name="Lopez-Perez M."/>
        </authorList>
    </citation>
    <scope>NUCLEOTIDE SEQUENCE [LARGE SCALE GENOMIC DNA]</scope>
    <source>
        <strain evidence="2 3">R2-400B4</strain>
    </source>
</reference>
<evidence type="ECO:0000256" key="1">
    <source>
        <dbReference type="SAM" id="MobiDB-lite"/>
    </source>
</evidence>
<dbReference type="OrthoDB" id="7211025at2"/>